<dbReference type="AlphaFoldDB" id="A0A698W0D1"/>
<reference evidence="1" key="1">
    <citation type="submission" date="2019-12" db="EMBL/GenBank/DDBJ databases">
        <authorList>
            <person name="Ashton P.M."/>
            <person name="Dallman T."/>
            <person name="Nair S."/>
            <person name="De Pinna E."/>
            <person name="Peters T."/>
            <person name="Grant K."/>
        </authorList>
    </citation>
    <scope>NUCLEOTIDE SEQUENCE</scope>
    <source>
        <strain evidence="1">854886</strain>
    </source>
</reference>
<proteinExistence type="predicted"/>
<name>A0A698W0D1_SALBN</name>
<comment type="caution">
    <text evidence="1">The sequence shown here is derived from an EMBL/GenBank/DDBJ whole genome shotgun (WGS) entry which is preliminary data.</text>
</comment>
<evidence type="ECO:0000313" key="1">
    <source>
        <dbReference type="EMBL" id="EDP8661600.1"/>
    </source>
</evidence>
<protein>
    <submittedName>
        <fullName evidence="1">Uncharacterized protein</fullName>
    </submittedName>
</protein>
<sequence length="58" mass="6549">MVGSNLDCRPDKRSAIRQNGADCRMAASPYPAYRGDVENATAKQKSSHWLPFFILHRN</sequence>
<accession>A0A698W0D1</accession>
<organism evidence="1">
    <name type="scientific">Salmonella bongori</name>
    <dbReference type="NCBI Taxonomy" id="54736"/>
    <lineage>
        <taxon>Bacteria</taxon>
        <taxon>Pseudomonadati</taxon>
        <taxon>Pseudomonadota</taxon>
        <taxon>Gammaproteobacteria</taxon>
        <taxon>Enterobacterales</taxon>
        <taxon>Enterobacteriaceae</taxon>
        <taxon>Salmonella</taxon>
    </lineage>
</organism>
<gene>
    <name evidence="1" type="ORF">GRG92_001240</name>
</gene>
<dbReference type="EMBL" id="AANPCH010000004">
    <property type="protein sequence ID" value="EDP8661600.1"/>
    <property type="molecule type" value="Genomic_DNA"/>
</dbReference>